<organism evidence="2 3">
    <name type="scientific">Candidatus Daviesbacteria bacterium RIFCSPLOWO2_01_FULL_39_12</name>
    <dbReference type="NCBI Taxonomy" id="1797785"/>
    <lineage>
        <taxon>Bacteria</taxon>
        <taxon>Candidatus Daviesiibacteriota</taxon>
    </lineage>
</organism>
<feature type="transmembrane region" description="Helical" evidence="1">
    <location>
        <begin position="274"/>
        <end position="291"/>
    </location>
</feature>
<feature type="transmembrane region" description="Helical" evidence="1">
    <location>
        <begin position="28"/>
        <end position="46"/>
    </location>
</feature>
<sequence>MARDAYEAQTIWKDRDLKVQGPPTTQPGLYSGVLYFYLLSLPYGIGGGDPRFAAVFMALLNSLTIIPIFFLAKDLFRSTLWATISATLFVFSFEATQYALWLSNPSPAILTISMFFLCLRIWQKGNKWGLPLSVLFASLSAQLEFFLIFLFVVILIFKYFFRIKFKLAELILSLVILLIVMSTFLVSMVKFNTFTQVIQGFLSVSQSGDISFRIKFTDFLFIYINRFGDLFINNFFPLNVLVGGILGLSVLILLIKKSFFSKVQSNSEKNSYKFILFTLLCYIPIFLFGGQNASYTTVGMVVPAILGVSLLLQTIFKRDRKLTLILLSFILLSNLYMIFKINPNGQVILVIPKEMLLKNQLSLVDKTYQEAGGEQFSINTLTLPLWTNTTWAYLYSWYGLKKYGYLPYFYGRDQIGLLGADDLKKISKLLPISFFIREPHIGIPENFYNEEISTEDSKTKLVESINFNGLTLEKRVPK</sequence>
<accession>A0A1F5KRZ2</accession>
<gene>
    <name evidence="2" type="ORF">A3B45_03405</name>
</gene>
<name>A0A1F5KRZ2_9BACT</name>
<dbReference type="EMBL" id="MFDM01000014">
    <property type="protein sequence ID" value="OGE43707.1"/>
    <property type="molecule type" value="Genomic_DNA"/>
</dbReference>
<feature type="transmembrane region" description="Helical" evidence="1">
    <location>
        <begin position="297"/>
        <end position="315"/>
    </location>
</feature>
<evidence type="ECO:0000313" key="2">
    <source>
        <dbReference type="EMBL" id="OGE43707.1"/>
    </source>
</evidence>
<evidence type="ECO:0000256" key="1">
    <source>
        <dbReference type="SAM" id="Phobius"/>
    </source>
</evidence>
<feature type="transmembrane region" description="Helical" evidence="1">
    <location>
        <begin position="79"/>
        <end position="100"/>
    </location>
</feature>
<feature type="transmembrane region" description="Helical" evidence="1">
    <location>
        <begin position="52"/>
        <end position="72"/>
    </location>
</feature>
<dbReference type="STRING" id="1797785.A3B45_03405"/>
<feature type="transmembrane region" description="Helical" evidence="1">
    <location>
        <begin position="234"/>
        <end position="254"/>
    </location>
</feature>
<dbReference type="Proteomes" id="UP000178565">
    <property type="component" value="Unassembled WGS sequence"/>
</dbReference>
<feature type="transmembrane region" description="Helical" evidence="1">
    <location>
        <begin position="322"/>
        <end position="339"/>
    </location>
</feature>
<keyword evidence="1" id="KW-1133">Transmembrane helix</keyword>
<keyword evidence="1" id="KW-0472">Membrane</keyword>
<feature type="transmembrane region" description="Helical" evidence="1">
    <location>
        <begin position="134"/>
        <end position="161"/>
    </location>
</feature>
<reference evidence="2 3" key="1">
    <citation type="journal article" date="2016" name="Nat. Commun.">
        <title>Thousands of microbial genomes shed light on interconnected biogeochemical processes in an aquifer system.</title>
        <authorList>
            <person name="Anantharaman K."/>
            <person name="Brown C.T."/>
            <person name="Hug L.A."/>
            <person name="Sharon I."/>
            <person name="Castelle C.J."/>
            <person name="Probst A.J."/>
            <person name="Thomas B.C."/>
            <person name="Singh A."/>
            <person name="Wilkins M.J."/>
            <person name="Karaoz U."/>
            <person name="Brodie E.L."/>
            <person name="Williams K.H."/>
            <person name="Hubbard S.S."/>
            <person name="Banfield J.F."/>
        </authorList>
    </citation>
    <scope>NUCLEOTIDE SEQUENCE [LARGE SCALE GENOMIC DNA]</scope>
</reference>
<feature type="transmembrane region" description="Helical" evidence="1">
    <location>
        <begin position="167"/>
        <end position="189"/>
    </location>
</feature>
<comment type="caution">
    <text evidence="2">The sequence shown here is derived from an EMBL/GenBank/DDBJ whole genome shotgun (WGS) entry which is preliminary data.</text>
</comment>
<keyword evidence="1" id="KW-0812">Transmembrane</keyword>
<evidence type="ECO:0000313" key="3">
    <source>
        <dbReference type="Proteomes" id="UP000178565"/>
    </source>
</evidence>
<dbReference type="AlphaFoldDB" id="A0A1F5KRZ2"/>
<evidence type="ECO:0008006" key="4">
    <source>
        <dbReference type="Google" id="ProtNLM"/>
    </source>
</evidence>
<proteinExistence type="predicted"/>
<protein>
    <recommendedName>
        <fullName evidence="4">Glycosyltransferase RgtA/B/C/D-like domain-containing protein</fullName>
    </recommendedName>
</protein>